<comment type="caution">
    <text evidence="1">The sequence shown here is derived from an EMBL/GenBank/DDBJ whole genome shotgun (WGS) entry which is preliminary data.</text>
</comment>
<dbReference type="EMBL" id="BJUD01000002">
    <property type="protein sequence ID" value="GEK27971.1"/>
    <property type="molecule type" value="Genomic_DNA"/>
</dbReference>
<proteinExistence type="predicted"/>
<dbReference type="Proteomes" id="UP000321429">
    <property type="component" value="Unassembled WGS sequence"/>
</dbReference>
<gene>
    <name evidence="1" type="ORF">LSI01_02820</name>
</gene>
<protein>
    <submittedName>
        <fullName evidence="1">Uncharacterized protein</fullName>
    </submittedName>
</protein>
<evidence type="ECO:0000313" key="2">
    <source>
        <dbReference type="Proteomes" id="UP000321429"/>
    </source>
</evidence>
<reference evidence="1 2" key="1">
    <citation type="submission" date="2019-07" db="EMBL/GenBank/DDBJ databases">
        <title>Whole genome shotgun sequence of Lactobacillus siliginis NBRC 101315.</title>
        <authorList>
            <person name="Hosoyama A."/>
            <person name="Uohara A."/>
            <person name="Ohji S."/>
            <person name="Ichikawa N."/>
        </authorList>
    </citation>
    <scope>NUCLEOTIDE SEQUENCE [LARGE SCALE GENOMIC DNA]</scope>
    <source>
        <strain evidence="1 2">NBRC 101315</strain>
    </source>
</reference>
<dbReference type="AlphaFoldDB" id="A0A510VPK3"/>
<organism evidence="1 2">
    <name type="scientific">Furfurilactobacillus siliginis</name>
    <dbReference type="NCBI Taxonomy" id="348151"/>
    <lineage>
        <taxon>Bacteria</taxon>
        <taxon>Bacillati</taxon>
        <taxon>Bacillota</taxon>
        <taxon>Bacilli</taxon>
        <taxon>Lactobacillales</taxon>
        <taxon>Lactobacillaceae</taxon>
        <taxon>Furfurilactobacillus</taxon>
    </lineage>
</organism>
<evidence type="ECO:0000313" key="1">
    <source>
        <dbReference type="EMBL" id="GEK27971.1"/>
    </source>
</evidence>
<sequence>MSPTKQDNSELTAFAGGKLARLTVACFANSSQPFTPGRLVSRRHCYPVLSESVARKARDTPPVSIKVKEPIKLKQPPSQFTLVSVLKRRLFEFAVNYYLE</sequence>
<accession>A0A510VPK3</accession>
<name>A0A510VPK3_9LACO</name>